<dbReference type="PROSITE" id="PS50048">
    <property type="entry name" value="ZN2_CY6_FUNGAL_2"/>
    <property type="match status" value="1"/>
</dbReference>
<evidence type="ECO:0000313" key="6">
    <source>
        <dbReference type="Proteomes" id="UP000078595"/>
    </source>
</evidence>
<feature type="compositionally biased region" description="Pro residues" evidence="2">
    <location>
        <begin position="364"/>
        <end position="376"/>
    </location>
</feature>
<dbReference type="SMART" id="SM00066">
    <property type="entry name" value="GAL4"/>
    <property type="match status" value="1"/>
</dbReference>
<dbReference type="CDD" id="cd00067">
    <property type="entry name" value="GAL4"/>
    <property type="match status" value="1"/>
</dbReference>
<dbReference type="PROSITE" id="PS00463">
    <property type="entry name" value="ZN2_CY6_FUNGAL_1"/>
    <property type="match status" value="1"/>
</dbReference>
<dbReference type="OrthoDB" id="39175at2759"/>
<feature type="domain" description="Zn(2)-C6 fungal-type" evidence="3">
    <location>
        <begin position="153"/>
        <end position="185"/>
    </location>
</feature>
<dbReference type="GO" id="GO:0001080">
    <property type="term" value="P:nitrogen catabolite activation of transcription from RNA polymerase II promoter"/>
    <property type="evidence" value="ECO:0007669"/>
    <property type="project" value="TreeGrafter"/>
</dbReference>
<gene>
    <name evidence="4" type="ORF">I303_01334</name>
    <name evidence="5" type="ORF">I303_101325</name>
</gene>
<dbReference type="PANTHER" id="PTHR31668">
    <property type="entry name" value="GLUCOSE TRANSPORT TRANSCRIPTION REGULATOR RGT1-RELATED-RELATED"/>
    <property type="match status" value="1"/>
</dbReference>
<dbReference type="GO" id="GO:0000981">
    <property type="term" value="F:DNA-binding transcription factor activity, RNA polymerase II-specific"/>
    <property type="evidence" value="ECO:0007669"/>
    <property type="project" value="InterPro"/>
</dbReference>
<keyword evidence="1" id="KW-0539">Nucleus</keyword>
<feature type="compositionally biased region" description="Polar residues" evidence="2">
    <location>
        <begin position="1"/>
        <end position="18"/>
    </location>
</feature>
<dbReference type="RefSeq" id="XP_018267348.1">
    <property type="nucleotide sequence ID" value="XM_018404694.1"/>
</dbReference>
<dbReference type="InterPro" id="IPR001138">
    <property type="entry name" value="Zn2Cys6_DnaBD"/>
</dbReference>
<feature type="region of interest" description="Disordered" evidence="2">
    <location>
        <begin position="228"/>
        <end position="396"/>
    </location>
</feature>
<dbReference type="SUPFAM" id="SSF57701">
    <property type="entry name" value="Zn2/Cys6 DNA-binding domain"/>
    <property type="match status" value="1"/>
</dbReference>
<dbReference type="VEuPathDB" id="FungiDB:I303_01334"/>
<dbReference type="GeneID" id="28965033"/>
<feature type="compositionally biased region" description="Polar residues" evidence="2">
    <location>
        <begin position="105"/>
        <end position="114"/>
    </location>
</feature>
<proteinExistence type="predicted"/>
<feature type="region of interest" description="Disordered" evidence="2">
    <location>
        <begin position="105"/>
        <end position="132"/>
    </location>
</feature>
<evidence type="ECO:0000256" key="2">
    <source>
        <dbReference type="SAM" id="MobiDB-lite"/>
    </source>
</evidence>
<name>A0A1A6AHH1_9TREE</name>
<reference evidence="5" key="3">
    <citation type="submission" date="2024-02" db="EMBL/GenBank/DDBJ databases">
        <title>Comparative genomics of Cryptococcus and Kwoniella reveals pathogenesis evolution and contrasting modes of karyotype evolution via chromosome fusion or intercentromeric recombination.</title>
        <authorList>
            <person name="Coelho M.A."/>
            <person name="David-Palma M."/>
            <person name="Shea T."/>
            <person name="Bowers K."/>
            <person name="McGinley-Smith S."/>
            <person name="Mohammad A.W."/>
            <person name="Gnirke A."/>
            <person name="Yurkov A.M."/>
            <person name="Nowrousian M."/>
            <person name="Sun S."/>
            <person name="Cuomo C.A."/>
            <person name="Heitman J."/>
        </authorList>
    </citation>
    <scope>NUCLEOTIDE SEQUENCE</scope>
    <source>
        <strain evidence="5">CBS 10117</strain>
    </source>
</reference>
<feature type="compositionally biased region" description="Polar residues" evidence="2">
    <location>
        <begin position="453"/>
        <end position="474"/>
    </location>
</feature>
<feature type="compositionally biased region" description="Pro residues" evidence="2">
    <location>
        <begin position="384"/>
        <end position="394"/>
    </location>
</feature>
<evidence type="ECO:0000313" key="4">
    <source>
        <dbReference type="EMBL" id="OBR89506.1"/>
    </source>
</evidence>
<feature type="compositionally biased region" description="Polar residues" evidence="2">
    <location>
        <begin position="62"/>
        <end position="73"/>
    </location>
</feature>
<dbReference type="InterPro" id="IPR036864">
    <property type="entry name" value="Zn2-C6_fun-type_DNA-bd_sf"/>
</dbReference>
<keyword evidence="6" id="KW-1185">Reference proteome</keyword>
<dbReference type="KEGG" id="kdj:28965033"/>
<evidence type="ECO:0000313" key="5">
    <source>
        <dbReference type="EMBL" id="WWC58781.1"/>
    </source>
</evidence>
<dbReference type="AlphaFoldDB" id="A0A1A6AHH1"/>
<feature type="compositionally biased region" description="Acidic residues" evidence="2">
    <location>
        <begin position="287"/>
        <end position="299"/>
    </location>
</feature>
<dbReference type="InterPro" id="IPR050797">
    <property type="entry name" value="Carb_Metab_Trans_Reg"/>
</dbReference>
<reference evidence="4" key="1">
    <citation type="submission" date="2013-07" db="EMBL/GenBank/DDBJ databases">
        <title>The Genome Sequence of Cryptococcus dejecticola CBS10117.</title>
        <authorList>
            <consortium name="The Broad Institute Genome Sequencing Platform"/>
            <person name="Cuomo C."/>
            <person name="Litvintseva A."/>
            <person name="Chen Y."/>
            <person name="Heitman J."/>
            <person name="Sun S."/>
            <person name="Springer D."/>
            <person name="Dromer F."/>
            <person name="Young S.K."/>
            <person name="Zeng Q."/>
            <person name="Gargeya S."/>
            <person name="Fitzgerald M."/>
            <person name="Abouelleil A."/>
            <person name="Alvarado L."/>
            <person name="Berlin A.M."/>
            <person name="Chapman S.B."/>
            <person name="Dewar J."/>
            <person name="Goldberg J."/>
            <person name="Griggs A."/>
            <person name="Gujja S."/>
            <person name="Hansen M."/>
            <person name="Howarth C."/>
            <person name="Imamovic A."/>
            <person name="Larimer J."/>
            <person name="McCowan C."/>
            <person name="Murphy C."/>
            <person name="Pearson M."/>
            <person name="Priest M."/>
            <person name="Roberts A."/>
            <person name="Saif S."/>
            <person name="Shea T."/>
            <person name="Sykes S."/>
            <person name="Wortman J."/>
            <person name="Nusbaum C."/>
            <person name="Birren B."/>
        </authorList>
    </citation>
    <scope>NUCLEOTIDE SEQUENCE [LARGE SCALE GENOMIC DNA]</scope>
    <source>
        <strain evidence="4">CBS 10117</strain>
    </source>
</reference>
<dbReference type="GO" id="GO:0005634">
    <property type="term" value="C:nucleus"/>
    <property type="evidence" value="ECO:0007669"/>
    <property type="project" value="TreeGrafter"/>
</dbReference>
<evidence type="ECO:0000256" key="1">
    <source>
        <dbReference type="ARBA" id="ARBA00023242"/>
    </source>
</evidence>
<evidence type="ECO:0000259" key="3">
    <source>
        <dbReference type="PROSITE" id="PS50048"/>
    </source>
</evidence>
<protein>
    <recommendedName>
        <fullName evidence="3">Zn(2)-C6 fungal-type domain-containing protein</fullName>
    </recommendedName>
</protein>
<feature type="compositionally biased region" description="Polar residues" evidence="2">
    <location>
        <begin position="33"/>
        <end position="42"/>
    </location>
</feature>
<feature type="compositionally biased region" description="Polar residues" evidence="2">
    <location>
        <begin position="300"/>
        <end position="348"/>
    </location>
</feature>
<sequence length="1038" mass="115260">MSEQPSNSNVPHQHQITYINADPSEPAYFHASNGHSTSSTNGKYEEQSMDPVGEYYRPDDTPQLSAVSSPQTTNRKRPRQISIPARQAHPVDFLPTPAKANFWNHKSPSSSATKHSAALPADPQSHANLHHPRPATMTISVPAVLTREKKQKACTNCRKAKLKCILEHGSTECIRCKSRKEKCVFFPRSQEDEVQQKMIRDLYEATNHLSQLSKAVHHILHHLTKNDLIPPFRSDEHPQGLDDYNPPIQPPLAMNDAAEAAGKPNRDPKISEGPGRKAKARKVNPSETDERDELEDAETTSDSRPLTNDGLSTGTSRTSISSNPNSAPHSLSQSHPYSRSSFDGSTRSAPDVVSRPPSTIVHSPPLPFAAGLPPPQAQLFSQPPLIPPNRPSRTPPLRIVPPENQVHPSISQVLTAAGEGWNIARPPSHDPPTGRATPKLRMSSPPVLASAHGPNSFSTYQRNSPLDSQTSSQPGDMVNHRPSSRSSASVEISITPTMVDRSVEAGIDGEVIGSQDPRKDIVKKGLVAPQDALTLVTFFHRSLSPLMYGYTLSFHQFPYLAGPARITPLLLSVLCLISSDRISSEFERRYHRILAEEVTNLLQTSPAESWQRFEGIYTPDFGDPDGDDPLDAEFGLGPEEIVASCILATYMTQREQASVIARSAFRWARGWIRLLQSSPLPRFTIAESVGLVPPERQATQADMARIWLLCYIVDSTERLQLALDAPPLRDAISWCSVLIPPTNMDQQLPYSKQIPYHKPDILLTFHTRLITILNEWRSQSKALVSANQTPEQLVEQMKDLSRNVNERLEWWKGEFEQLIYSPLIDHSAATAIYGSTSSSTPTSTSVPGSEGYGYGYGQSNQHIMIFYHFVKMSVNSTLSKYLPTTIQDLAHNPYQSSSASTSAFMVRQQENCQLRLESKRIIIQSSVNFMRICEKWFAGEGKTSDRSWTKGDETLIHLSPTYLYFVTLMGSELVEAIGELKDSGHLDDVVNIDEVITLLRSVGEFLLLGELDEQHVNRTTAKALCIYSEKLQKLRGVQ</sequence>
<accession>A0A1A6AHH1</accession>
<organism evidence="4">
    <name type="scientific">Kwoniella dejecticola CBS 10117</name>
    <dbReference type="NCBI Taxonomy" id="1296121"/>
    <lineage>
        <taxon>Eukaryota</taxon>
        <taxon>Fungi</taxon>
        <taxon>Dikarya</taxon>
        <taxon>Basidiomycota</taxon>
        <taxon>Agaricomycotina</taxon>
        <taxon>Tremellomycetes</taxon>
        <taxon>Tremellales</taxon>
        <taxon>Cryptococcaceae</taxon>
        <taxon>Kwoniella</taxon>
    </lineage>
</organism>
<feature type="region of interest" description="Disordered" evidence="2">
    <location>
        <begin position="423"/>
        <end position="491"/>
    </location>
</feature>
<dbReference type="GO" id="GO:0008270">
    <property type="term" value="F:zinc ion binding"/>
    <property type="evidence" value="ECO:0007669"/>
    <property type="project" value="InterPro"/>
</dbReference>
<dbReference type="Gene3D" id="4.10.240.10">
    <property type="entry name" value="Zn(2)-C6 fungal-type DNA-binding domain"/>
    <property type="match status" value="1"/>
</dbReference>
<reference evidence="5" key="2">
    <citation type="submission" date="2013-07" db="EMBL/GenBank/DDBJ databases">
        <authorList>
            <consortium name="The Broad Institute Genome Sequencing Platform"/>
            <person name="Cuomo C."/>
            <person name="Litvintseva A."/>
            <person name="Chen Y."/>
            <person name="Heitman J."/>
            <person name="Sun S."/>
            <person name="Springer D."/>
            <person name="Dromer F."/>
            <person name="Young S.K."/>
            <person name="Zeng Q."/>
            <person name="Gargeya S."/>
            <person name="Fitzgerald M."/>
            <person name="Abouelleil A."/>
            <person name="Alvarado L."/>
            <person name="Berlin A.M."/>
            <person name="Chapman S.B."/>
            <person name="Dewar J."/>
            <person name="Goldberg J."/>
            <person name="Griggs A."/>
            <person name="Gujja S."/>
            <person name="Hansen M."/>
            <person name="Howarth C."/>
            <person name="Imamovic A."/>
            <person name="Larimer J."/>
            <person name="McCowan C."/>
            <person name="Murphy C."/>
            <person name="Pearson M."/>
            <person name="Priest M."/>
            <person name="Roberts A."/>
            <person name="Saif S."/>
            <person name="Shea T."/>
            <person name="Sykes S."/>
            <person name="Wortman J."/>
            <person name="Nusbaum C."/>
            <person name="Birren B."/>
        </authorList>
    </citation>
    <scope>NUCLEOTIDE SEQUENCE</scope>
    <source>
        <strain evidence="5">CBS 10117</strain>
    </source>
</reference>
<dbReference type="PANTHER" id="PTHR31668:SF4">
    <property type="entry name" value="TRANSCRIPTIONAL ACTIVATOR PROTEIN DAL81"/>
    <property type="match status" value="1"/>
</dbReference>
<feature type="region of interest" description="Disordered" evidence="2">
    <location>
        <begin position="1"/>
        <end position="81"/>
    </location>
</feature>
<dbReference type="Proteomes" id="UP000078595">
    <property type="component" value="Chromosome 1"/>
</dbReference>
<dbReference type="EMBL" id="CP144530">
    <property type="protein sequence ID" value="WWC58781.1"/>
    <property type="molecule type" value="Genomic_DNA"/>
</dbReference>
<dbReference type="EMBL" id="KI894027">
    <property type="protein sequence ID" value="OBR89506.1"/>
    <property type="molecule type" value="Genomic_DNA"/>
</dbReference>